<feature type="region of interest" description="Disordered" evidence="1">
    <location>
        <begin position="1"/>
        <end position="21"/>
    </location>
</feature>
<dbReference type="AlphaFoldDB" id="A0A1J4K7N3"/>
<dbReference type="GeneID" id="94827439"/>
<dbReference type="Proteomes" id="UP000179807">
    <property type="component" value="Unassembled WGS sequence"/>
</dbReference>
<keyword evidence="3" id="KW-1185">Reference proteome</keyword>
<comment type="caution">
    <text evidence="2">The sequence shown here is derived from an EMBL/GenBank/DDBJ whole genome shotgun (WGS) entry which is preliminary data.</text>
</comment>
<dbReference type="RefSeq" id="XP_068358830.1">
    <property type="nucleotide sequence ID" value="XM_068492735.1"/>
</dbReference>
<organism evidence="2 3">
    <name type="scientific">Tritrichomonas foetus</name>
    <dbReference type="NCBI Taxonomy" id="1144522"/>
    <lineage>
        <taxon>Eukaryota</taxon>
        <taxon>Metamonada</taxon>
        <taxon>Parabasalia</taxon>
        <taxon>Tritrichomonadida</taxon>
        <taxon>Tritrichomonadidae</taxon>
        <taxon>Tritrichomonas</taxon>
    </lineage>
</organism>
<sequence length="400" mass="46709">MVINLHITEKTQESNNGDEDEIDFIEGYDDVSSYESSYSEEEEEGQSINGGPVEYQMPSLEDESMMELSVEYFFHVVLTYKWPPMKNPPLLSGDITFPTPVLPIFAAVLHSKLLTDDKSVEDHYDSAFNVFMEEYPNIPYTHSERFMTTLILILLSSHCAIKYNFNPQKAAVFISQLQIIFEKQLMKILQPAFNRSEMLVNRFSTATFEFDYLLSDFKDVMAMNRNSFKYGQLINTYVMNWFLLFFEYNLLNKIIQCKTRFSFSNAMQWNSFLSAFESDEKVTMKRLREVISALVMAQSISQNPELRDEICPNLPPYLILYFIANYSKDSNIKHALKTSAYMKKYKIKAIPQKYDPLPPPNSFGLMQLMKNLYLNSWNKCSEDEECLTIYKYLKLHIESP</sequence>
<evidence type="ECO:0000313" key="3">
    <source>
        <dbReference type="Proteomes" id="UP000179807"/>
    </source>
</evidence>
<accession>A0A1J4K7N3</accession>
<name>A0A1J4K7N3_9EUKA</name>
<gene>
    <name evidence="2" type="ORF">TRFO_05840</name>
</gene>
<dbReference type="VEuPathDB" id="TrichDB:TRFO_05840"/>
<dbReference type="EMBL" id="MLAK01000749">
    <property type="protein sequence ID" value="OHT05694.1"/>
    <property type="molecule type" value="Genomic_DNA"/>
</dbReference>
<feature type="region of interest" description="Disordered" evidence="1">
    <location>
        <begin position="33"/>
        <end position="53"/>
    </location>
</feature>
<evidence type="ECO:0000256" key="1">
    <source>
        <dbReference type="SAM" id="MobiDB-lite"/>
    </source>
</evidence>
<protein>
    <submittedName>
        <fullName evidence="2">Uncharacterized protein</fullName>
    </submittedName>
</protein>
<reference evidence="2" key="1">
    <citation type="submission" date="2016-10" db="EMBL/GenBank/DDBJ databases">
        <authorList>
            <person name="Benchimol M."/>
            <person name="Almeida L.G."/>
            <person name="Vasconcelos A.T."/>
            <person name="Perreira-Neves A."/>
            <person name="Rosa I.A."/>
            <person name="Tasca T."/>
            <person name="Bogo M.R."/>
            <person name="de Souza W."/>
        </authorList>
    </citation>
    <scope>NUCLEOTIDE SEQUENCE [LARGE SCALE GENOMIC DNA]</scope>
    <source>
        <strain evidence="2">K</strain>
    </source>
</reference>
<evidence type="ECO:0000313" key="2">
    <source>
        <dbReference type="EMBL" id="OHT05694.1"/>
    </source>
</evidence>
<proteinExistence type="predicted"/>